<protein>
    <submittedName>
        <fullName evidence="1">TniB family NTP-binding protein</fullName>
    </submittedName>
</protein>
<evidence type="ECO:0000313" key="2">
    <source>
        <dbReference type="Proteomes" id="UP000664771"/>
    </source>
</evidence>
<dbReference type="SUPFAM" id="SSF52540">
    <property type="entry name" value="P-loop containing nucleoside triphosphate hydrolases"/>
    <property type="match status" value="1"/>
</dbReference>
<sequence length="301" mass="33478">MTVDYSHLHPLARKRAGEDATSRVAHIRERFWVSHDAAQRASELMQEAMDQCPSDRMMNVLVAAESGMGKTALVRRFQKLHEVPFDSAKGLQRLPVVVALMPPVPDELEFYIQILGAIGAPVAHYPVARTTRVGMLRDITVELLGTVGTRILVLDEFNSVLTGTPRQQRMFLSLLRYLSNTLKMALVCTGTPDVRQALLSDPQLRSRFVDTGLPVWSASEVFQQFLNHLVQSMPLRQPSPVDGPRLRKLLIERSGGITDQICLALRRAAIEAISSGKECIDYEGLSAERVWGGIMAPGRVR</sequence>
<dbReference type="RefSeq" id="WP_207881532.1">
    <property type="nucleotide sequence ID" value="NZ_JAFVMF010000010.1"/>
</dbReference>
<comment type="caution">
    <text evidence="1">The sequence shown here is derived from an EMBL/GenBank/DDBJ whole genome shotgun (WGS) entry which is preliminary data.</text>
</comment>
<accession>A0ABS3LWE4</accession>
<dbReference type="InterPro" id="IPR008868">
    <property type="entry name" value="TniB"/>
</dbReference>
<reference evidence="1 2" key="1">
    <citation type="submission" date="2021-03" db="EMBL/GenBank/DDBJ databases">
        <title>The complete genome sequence of Acetobacter sacchari TBRC 11175.</title>
        <authorList>
            <person name="Charoenyingcharoen P."/>
            <person name="Yukphan P."/>
        </authorList>
    </citation>
    <scope>NUCLEOTIDE SEQUENCE [LARGE SCALE GENOMIC DNA]</scope>
    <source>
        <strain evidence="1 2">TBRC 11175</strain>
    </source>
</reference>
<name>A0ABS3LWE4_9PROT</name>
<gene>
    <name evidence="1" type="ORF">J2D73_10680</name>
</gene>
<keyword evidence="2" id="KW-1185">Reference proteome</keyword>
<evidence type="ECO:0000313" key="1">
    <source>
        <dbReference type="EMBL" id="MBO1360251.1"/>
    </source>
</evidence>
<dbReference type="Pfam" id="PF05621">
    <property type="entry name" value="TniB"/>
    <property type="match status" value="1"/>
</dbReference>
<dbReference type="Gene3D" id="3.40.50.300">
    <property type="entry name" value="P-loop containing nucleotide triphosphate hydrolases"/>
    <property type="match status" value="1"/>
</dbReference>
<proteinExistence type="predicted"/>
<dbReference type="Proteomes" id="UP000664771">
    <property type="component" value="Unassembled WGS sequence"/>
</dbReference>
<dbReference type="EMBL" id="JAFVMF010000010">
    <property type="protein sequence ID" value="MBO1360251.1"/>
    <property type="molecule type" value="Genomic_DNA"/>
</dbReference>
<organism evidence="1 2">
    <name type="scientific">Acetobacter sacchari</name>
    <dbReference type="NCBI Taxonomy" id="2661687"/>
    <lineage>
        <taxon>Bacteria</taxon>
        <taxon>Pseudomonadati</taxon>
        <taxon>Pseudomonadota</taxon>
        <taxon>Alphaproteobacteria</taxon>
        <taxon>Acetobacterales</taxon>
        <taxon>Acetobacteraceae</taxon>
        <taxon>Acetobacter</taxon>
    </lineage>
</organism>
<dbReference type="InterPro" id="IPR027417">
    <property type="entry name" value="P-loop_NTPase"/>
</dbReference>